<proteinExistence type="predicted"/>
<comment type="caution">
    <text evidence="1">The sequence shown here is derived from an EMBL/GenBank/DDBJ whole genome shotgun (WGS) entry which is preliminary data.</text>
</comment>
<reference evidence="1 2" key="1">
    <citation type="journal article" date="2016" name="Sci. Rep.">
        <title>Genomic and phenotypic characterization of the species Acinetobacter venetianus.</title>
        <authorList>
            <person name="Fondi M."/>
            <person name="Maida I."/>
            <person name="Perrin E."/>
            <person name="Orlandini V."/>
            <person name="La Torre L."/>
            <person name="Bosi E."/>
            <person name="Negroni A."/>
            <person name="Zanaroli G."/>
            <person name="Fava F."/>
            <person name="Decorosi F."/>
            <person name="Giovannetti L."/>
            <person name="Viti C."/>
            <person name="Vaneechoutte M."/>
            <person name="Dijkshoorn L."/>
            <person name="Fani R."/>
        </authorList>
    </citation>
    <scope>NUCLEOTIDE SEQUENCE [LARGE SCALE GENOMIC DNA]</scope>
    <source>
        <strain evidence="1 2">LUH5627</strain>
    </source>
</reference>
<evidence type="ECO:0008006" key="3">
    <source>
        <dbReference type="Google" id="ProtNLM"/>
    </source>
</evidence>
<dbReference type="AlphaFoldDB" id="A0A150HKF2"/>
<protein>
    <recommendedName>
        <fullName evidence="3">ADP-ribosyl-(Dinitrogen reductase) hydrolase</fullName>
    </recommendedName>
</protein>
<name>A0A150HKF2_9GAMM</name>
<dbReference type="RefSeq" id="WP_052942557.1">
    <property type="nucleotide sequence ID" value="NZ_JRUE01000228.1"/>
</dbReference>
<gene>
    <name evidence="1" type="ORF">AVENLUH5627_03030</name>
</gene>
<accession>A0A150HKF2</accession>
<dbReference type="Proteomes" id="UP000075680">
    <property type="component" value="Unassembled WGS sequence"/>
</dbReference>
<evidence type="ECO:0000313" key="2">
    <source>
        <dbReference type="Proteomes" id="UP000075680"/>
    </source>
</evidence>
<evidence type="ECO:0000313" key="1">
    <source>
        <dbReference type="EMBL" id="KXZ64619.1"/>
    </source>
</evidence>
<dbReference type="EMBL" id="JRUE01000228">
    <property type="protein sequence ID" value="KXZ64619.1"/>
    <property type="molecule type" value="Genomic_DNA"/>
</dbReference>
<dbReference type="PATRIC" id="fig|52133.18.peg.3103"/>
<sequence>MTCDEPDLEFHFSTQILQKLDEKHGVTIEEVYEAFDNSDGRTLIDTREKHKSNPPTEWFISQTRKGRSLKICYVFDPDTNTIFVKTAYEPNQEEVRIFNKYA</sequence>
<organism evidence="1 2">
    <name type="scientific">Acinetobacter venetianus</name>
    <dbReference type="NCBI Taxonomy" id="52133"/>
    <lineage>
        <taxon>Bacteria</taxon>
        <taxon>Pseudomonadati</taxon>
        <taxon>Pseudomonadota</taxon>
        <taxon>Gammaproteobacteria</taxon>
        <taxon>Moraxellales</taxon>
        <taxon>Moraxellaceae</taxon>
        <taxon>Acinetobacter</taxon>
    </lineage>
</organism>